<dbReference type="GO" id="GO:0015074">
    <property type="term" value="P:DNA integration"/>
    <property type="evidence" value="ECO:0007669"/>
    <property type="project" value="InterPro"/>
</dbReference>
<evidence type="ECO:0000259" key="2">
    <source>
        <dbReference type="PROSITE" id="PS50994"/>
    </source>
</evidence>
<reference evidence="3 4" key="1">
    <citation type="submission" date="2017-01" db="EMBL/GenBank/DDBJ databases">
        <title>Genome Sequencing of a Marine Spirillum, Oceanospirillum multiglobuliferum ATCC 33336, from Japan.</title>
        <authorList>
            <person name="Carney J.G."/>
            <person name="Trachtenberg A.M."/>
            <person name="Rheaume B.A."/>
            <person name="Linnane J.D."/>
            <person name="Pitts N.L."/>
            <person name="Mykles D.L."/>
            <person name="Maclea K.S."/>
        </authorList>
    </citation>
    <scope>NUCLEOTIDE SEQUENCE [LARGE SCALE GENOMIC DNA]</scope>
    <source>
        <strain evidence="3 4">ATCC 33336</strain>
    </source>
</reference>
<dbReference type="PANTHER" id="PTHR46889">
    <property type="entry name" value="TRANSPOSASE INSF FOR INSERTION SEQUENCE IS3B-RELATED"/>
    <property type="match status" value="1"/>
</dbReference>
<gene>
    <name evidence="3" type="ORF">BTE48_17290</name>
</gene>
<dbReference type="PANTHER" id="PTHR46889:SF4">
    <property type="entry name" value="TRANSPOSASE INSO FOR INSERTION SEQUENCE ELEMENT IS911B-RELATED"/>
    <property type="match status" value="1"/>
</dbReference>
<name>A0A1V4SZS7_9GAMM</name>
<feature type="region of interest" description="Disordered" evidence="1">
    <location>
        <begin position="87"/>
        <end position="128"/>
    </location>
</feature>
<evidence type="ECO:0000256" key="1">
    <source>
        <dbReference type="SAM" id="MobiDB-lite"/>
    </source>
</evidence>
<accession>A0A1V4SZS7</accession>
<evidence type="ECO:0000313" key="3">
    <source>
        <dbReference type="EMBL" id="OPX53853.1"/>
    </source>
</evidence>
<dbReference type="EMBL" id="MTSM01000332">
    <property type="protein sequence ID" value="OPX53853.1"/>
    <property type="molecule type" value="Genomic_DNA"/>
</dbReference>
<dbReference type="InterPro" id="IPR001584">
    <property type="entry name" value="Integrase_cat-core"/>
</dbReference>
<dbReference type="PROSITE" id="PS50994">
    <property type="entry name" value="INTEGRASE"/>
    <property type="match status" value="1"/>
</dbReference>
<dbReference type="InterPro" id="IPR050900">
    <property type="entry name" value="Transposase_IS3/IS150/IS904"/>
</dbReference>
<evidence type="ECO:0000313" key="4">
    <source>
        <dbReference type="Proteomes" id="UP000191418"/>
    </source>
</evidence>
<dbReference type="Pfam" id="PF13683">
    <property type="entry name" value="rve_3"/>
    <property type="match status" value="1"/>
</dbReference>
<dbReference type="Gene3D" id="3.30.420.10">
    <property type="entry name" value="Ribonuclease H-like superfamily/Ribonuclease H"/>
    <property type="match status" value="1"/>
</dbReference>
<dbReference type="Proteomes" id="UP000191418">
    <property type="component" value="Unassembled WGS sequence"/>
</dbReference>
<dbReference type="GO" id="GO:0003676">
    <property type="term" value="F:nucleic acid binding"/>
    <property type="evidence" value="ECO:0007669"/>
    <property type="project" value="InterPro"/>
</dbReference>
<dbReference type="InterPro" id="IPR036397">
    <property type="entry name" value="RNaseH_sf"/>
</dbReference>
<proteinExistence type="predicted"/>
<protein>
    <submittedName>
        <fullName evidence="3">Transposase</fullName>
    </submittedName>
</protein>
<feature type="non-terminal residue" evidence="3">
    <location>
        <position position="1"/>
    </location>
</feature>
<keyword evidence="4" id="KW-1185">Reference proteome</keyword>
<dbReference type="InterPro" id="IPR012337">
    <property type="entry name" value="RNaseH-like_sf"/>
</dbReference>
<feature type="domain" description="Integrase catalytic" evidence="2">
    <location>
        <begin position="1"/>
        <end position="86"/>
    </location>
</feature>
<dbReference type="AlphaFoldDB" id="A0A1V4SZS7"/>
<sequence length="128" mass="14399">SIAFGRRCREAGVQPSMGTAGDAYDNAMCESFFGTLEAELLMREHFATHEQARRAIFAWIEGSYNTLRLHSRLGYRSPIEFEQLYETTHTASPRGLTTAGQRHGRDRRPAARPWTTRDSTLQGGTSPH</sequence>
<dbReference type="SUPFAM" id="SSF53098">
    <property type="entry name" value="Ribonuclease H-like"/>
    <property type="match status" value="1"/>
</dbReference>
<comment type="caution">
    <text evidence="3">The sequence shown here is derived from an EMBL/GenBank/DDBJ whole genome shotgun (WGS) entry which is preliminary data.</text>
</comment>
<feature type="compositionally biased region" description="Polar residues" evidence="1">
    <location>
        <begin position="116"/>
        <end position="128"/>
    </location>
</feature>
<organism evidence="3 4">
    <name type="scientific">Oceanospirillum multiglobuliferum</name>
    <dbReference type="NCBI Taxonomy" id="64969"/>
    <lineage>
        <taxon>Bacteria</taxon>
        <taxon>Pseudomonadati</taxon>
        <taxon>Pseudomonadota</taxon>
        <taxon>Gammaproteobacteria</taxon>
        <taxon>Oceanospirillales</taxon>
        <taxon>Oceanospirillaceae</taxon>
        <taxon>Oceanospirillum</taxon>
    </lineage>
</organism>